<organism evidence="2">
    <name type="scientific">Pseudomonas aeruginosa</name>
    <dbReference type="NCBI Taxonomy" id="287"/>
    <lineage>
        <taxon>Bacteria</taxon>
        <taxon>Pseudomonadati</taxon>
        <taxon>Pseudomonadota</taxon>
        <taxon>Gammaproteobacteria</taxon>
        <taxon>Pseudomonadales</taxon>
        <taxon>Pseudomonadaceae</taxon>
        <taxon>Pseudomonas</taxon>
    </lineage>
</organism>
<geneLocation type="plasmid" evidence="1">
    <name>p201330-IMP</name>
</geneLocation>
<proteinExistence type="predicted"/>
<dbReference type="AlphaFoldDB" id="A0A6H1Q955"/>
<dbReference type="EMBL" id="MN961671">
    <property type="protein sequence ID" value="QIZ23230.1"/>
    <property type="molecule type" value="Genomic_DNA"/>
</dbReference>
<keyword evidence="2" id="KW-0614">Plasmid</keyword>
<accession>A0A6H1Q955</accession>
<evidence type="ECO:0000313" key="2">
    <source>
        <dbReference type="EMBL" id="QIZ23414.1"/>
    </source>
</evidence>
<name>A0A6H1Q955_PSEAI</name>
<sequence>MAALAAGCTALAFAYFQDRSPTLQSSEVQVVRGFITRTGDPALIAAYNAAVSDGELSRAETEGLIERAKAAPPIFLLTIPPKK</sequence>
<evidence type="ECO:0000313" key="1">
    <source>
        <dbReference type="EMBL" id="QIZ23230.1"/>
    </source>
</evidence>
<geneLocation type="plasmid" evidence="2">
    <name>pPA15W-NR</name>
</geneLocation>
<dbReference type="EMBL" id="MN961672">
    <property type="protein sequence ID" value="QIZ23414.1"/>
    <property type="molecule type" value="Genomic_DNA"/>
</dbReference>
<protein>
    <submittedName>
        <fullName evidence="2">Uncharacterized protein</fullName>
    </submittedName>
</protein>
<reference evidence="2" key="1">
    <citation type="submission" date="2020-01" db="EMBL/GenBank/DDBJ databases">
        <authorList>
            <person name="Zhou D."/>
        </authorList>
    </citation>
    <scope>NUCLEOTIDE SEQUENCE</scope>
    <source>
        <strain evidence="1">201330</strain>
        <strain evidence="2">PA15W</strain>
        <plasmid evidence="1">p201330-IMP</plasmid>
        <plasmid evidence="2">pPA15W-NR</plasmid>
    </source>
</reference>